<keyword evidence="3 4" id="KW-0862">Zinc</keyword>
<dbReference type="Pfam" id="PF01155">
    <property type="entry name" value="HypA"/>
    <property type="match status" value="1"/>
</dbReference>
<gene>
    <name evidence="4 5" type="primary">hypA</name>
    <name evidence="5" type="ORF">SAMEA44547418_01616</name>
</gene>
<feature type="binding site" evidence="4">
    <location>
        <position position="92"/>
    </location>
    <ligand>
        <name>Zn(2+)</name>
        <dbReference type="ChEBI" id="CHEBI:29105"/>
    </ligand>
</feature>
<evidence type="ECO:0000313" key="5">
    <source>
        <dbReference type="EMBL" id="SNV73373.1"/>
    </source>
</evidence>
<dbReference type="HAMAP" id="MF_00213">
    <property type="entry name" value="HypA_HybF"/>
    <property type="match status" value="1"/>
</dbReference>
<dbReference type="PIRSF" id="PIRSF004761">
    <property type="entry name" value="Hydrgn_mat_HypA"/>
    <property type="match status" value="1"/>
</dbReference>
<evidence type="ECO:0000256" key="4">
    <source>
        <dbReference type="HAMAP-Rule" id="MF_00213"/>
    </source>
</evidence>
<dbReference type="Proteomes" id="UP000214973">
    <property type="component" value="Chromosome 1"/>
</dbReference>
<accession>A0A239ZRF9</accession>
<name>A0A239ZRF9_9FIRM</name>
<organism evidence="5 6">
    <name type="scientific">Veillonella rodentium</name>
    <dbReference type="NCBI Taxonomy" id="248315"/>
    <lineage>
        <taxon>Bacteria</taxon>
        <taxon>Bacillati</taxon>
        <taxon>Bacillota</taxon>
        <taxon>Negativicutes</taxon>
        <taxon>Veillonellales</taxon>
        <taxon>Veillonellaceae</taxon>
        <taxon>Veillonella</taxon>
    </lineage>
</organism>
<feature type="binding site" evidence="4">
    <location>
        <position position="76"/>
    </location>
    <ligand>
        <name>Zn(2+)</name>
        <dbReference type="ChEBI" id="CHEBI:29105"/>
    </ligand>
</feature>
<comment type="function">
    <text evidence="4">Involved in the maturation of [NiFe] hydrogenases. Required for nickel insertion into the metal center of the hydrogenase.</text>
</comment>
<evidence type="ECO:0000256" key="1">
    <source>
        <dbReference type="ARBA" id="ARBA00022596"/>
    </source>
</evidence>
<evidence type="ECO:0000256" key="2">
    <source>
        <dbReference type="ARBA" id="ARBA00022723"/>
    </source>
</evidence>
<keyword evidence="2 4" id="KW-0479">Metal-binding</keyword>
<dbReference type="PANTHER" id="PTHR34535:SF3">
    <property type="entry name" value="HYDROGENASE MATURATION FACTOR HYPA"/>
    <property type="match status" value="1"/>
</dbReference>
<dbReference type="EMBL" id="LT906470">
    <property type="protein sequence ID" value="SNV73373.1"/>
    <property type="molecule type" value="Genomic_DNA"/>
</dbReference>
<protein>
    <recommendedName>
        <fullName evidence="4">Hydrogenase maturation factor HypA</fullName>
    </recommendedName>
</protein>
<reference evidence="5 6" key="1">
    <citation type="submission" date="2017-06" db="EMBL/GenBank/DDBJ databases">
        <authorList>
            <consortium name="Pathogen Informatics"/>
        </authorList>
    </citation>
    <scope>NUCLEOTIDE SEQUENCE [LARGE SCALE GENOMIC DNA]</scope>
    <source>
        <strain evidence="5 6">NCTC12018</strain>
    </source>
</reference>
<sequence>MHEMSIAEGILDIALDTLRQHEAKVVHSVQLDLGLMSGVEPDALLFCWDAVTKNTPAEGSRIDINSIPIEGRCLDCDRHFHVEDYKFICPYCDSHFVQTVGGRELQVTSMDID</sequence>
<comment type="similarity">
    <text evidence="4">Belongs to the HypA/HybF family.</text>
</comment>
<dbReference type="InterPro" id="IPR000688">
    <property type="entry name" value="HypA/HybF"/>
</dbReference>
<feature type="binding site" evidence="4">
    <location>
        <position position="73"/>
    </location>
    <ligand>
        <name>Zn(2+)</name>
        <dbReference type="ChEBI" id="CHEBI:29105"/>
    </ligand>
</feature>
<dbReference type="AlphaFoldDB" id="A0A239ZRF9"/>
<proteinExistence type="inferred from homology"/>
<dbReference type="PANTHER" id="PTHR34535">
    <property type="entry name" value="HYDROGENASE MATURATION FACTOR HYPA"/>
    <property type="match status" value="1"/>
</dbReference>
<evidence type="ECO:0000256" key="3">
    <source>
        <dbReference type="ARBA" id="ARBA00022833"/>
    </source>
</evidence>
<dbReference type="KEGG" id="vrm:44547418_01616"/>
<feature type="binding site" evidence="4">
    <location>
        <position position="89"/>
    </location>
    <ligand>
        <name>Zn(2+)</name>
        <dbReference type="ChEBI" id="CHEBI:29105"/>
    </ligand>
</feature>
<feature type="binding site" evidence="4">
    <location>
        <position position="2"/>
    </location>
    <ligand>
        <name>Ni(2+)</name>
        <dbReference type="ChEBI" id="CHEBI:49786"/>
    </ligand>
</feature>
<evidence type="ECO:0000313" key="6">
    <source>
        <dbReference type="Proteomes" id="UP000214973"/>
    </source>
</evidence>
<dbReference type="NCBIfam" id="TIGR00100">
    <property type="entry name" value="hypA"/>
    <property type="match status" value="1"/>
</dbReference>
<dbReference type="GO" id="GO:0008270">
    <property type="term" value="F:zinc ion binding"/>
    <property type="evidence" value="ECO:0007669"/>
    <property type="project" value="UniProtKB-UniRule"/>
</dbReference>
<dbReference type="Gene3D" id="3.30.2320.80">
    <property type="match status" value="1"/>
</dbReference>
<dbReference type="RefSeq" id="WP_095066433.1">
    <property type="nucleotide sequence ID" value="NZ_LT906470.1"/>
</dbReference>
<keyword evidence="6" id="KW-1185">Reference proteome</keyword>
<dbReference type="GO" id="GO:0051604">
    <property type="term" value="P:protein maturation"/>
    <property type="evidence" value="ECO:0007669"/>
    <property type="project" value="InterPro"/>
</dbReference>
<dbReference type="GO" id="GO:0016151">
    <property type="term" value="F:nickel cation binding"/>
    <property type="evidence" value="ECO:0007669"/>
    <property type="project" value="UniProtKB-UniRule"/>
</dbReference>
<keyword evidence="1 4" id="KW-0533">Nickel</keyword>